<feature type="chain" id="PRO_5045917528" evidence="1">
    <location>
        <begin position="28"/>
        <end position="300"/>
    </location>
</feature>
<keyword evidence="1" id="KW-0732">Signal</keyword>
<gene>
    <name evidence="3" type="ORF">O9H85_04960</name>
</gene>
<name>A0ABT4Q4H0_9BACL</name>
<dbReference type="Gene3D" id="3.40.50.1110">
    <property type="entry name" value="SGNH hydrolase"/>
    <property type="match status" value="1"/>
</dbReference>
<feature type="domain" description="SGNH hydrolase-type esterase" evidence="2">
    <location>
        <begin position="49"/>
        <end position="238"/>
    </location>
</feature>
<dbReference type="InterPro" id="IPR036514">
    <property type="entry name" value="SGNH_hydro_sf"/>
</dbReference>
<evidence type="ECO:0000313" key="3">
    <source>
        <dbReference type="EMBL" id="MCZ8511782.1"/>
    </source>
</evidence>
<evidence type="ECO:0000256" key="1">
    <source>
        <dbReference type="SAM" id="SignalP"/>
    </source>
</evidence>
<dbReference type="PANTHER" id="PTHR30383:SF5">
    <property type="entry name" value="SGNH HYDROLASE-TYPE ESTERASE DOMAIN-CONTAINING PROTEIN"/>
    <property type="match status" value="1"/>
</dbReference>
<dbReference type="Pfam" id="PF13472">
    <property type="entry name" value="Lipase_GDSL_2"/>
    <property type="match status" value="1"/>
</dbReference>
<evidence type="ECO:0000259" key="2">
    <source>
        <dbReference type="Pfam" id="PF13472"/>
    </source>
</evidence>
<dbReference type="PANTHER" id="PTHR30383">
    <property type="entry name" value="THIOESTERASE 1/PROTEASE 1/LYSOPHOSPHOLIPASE L1"/>
    <property type="match status" value="1"/>
</dbReference>
<organism evidence="3 4">
    <name type="scientific">Paenibacillus gyeongsangnamensis</name>
    <dbReference type="NCBI Taxonomy" id="3388067"/>
    <lineage>
        <taxon>Bacteria</taxon>
        <taxon>Bacillati</taxon>
        <taxon>Bacillota</taxon>
        <taxon>Bacilli</taxon>
        <taxon>Bacillales</taxon>
        <taxon>Paenibacillaceae</taxon>
        <taxon>Paenibacillus</taxon>
    </lineage>
</organism>
<dbReference type="EMBL" id="JAQAGZ010000003">
    <property type="protein sequence ID" value="MCZ8511782.1"/>
    <property type="molecule type" value="Genomic_DNA"/>
</dbReference>
<sequence>MSMYRKLVKLCLVAVISPSLMPAQSMASMDGGRIALFYESPKAGKVIDFVGDSTTEAAKGMYDRIAQQYAVPGGPLEGATIRNRGDSGNTLNRFVNNIAANGNTLDRVIRDKADLYVLSYGINDIRGSADAAGSTMQQIKADLKKAVDRLLQETNGFILLRIPNTFLSANSSEYPYLSPIENAQLCSDQLWEVYESFKGYSDRLDIIDIPSLVFGRTALPKHPLMQDILHPNEEGYRAIANALVSRISGKSRDAGLSQGEAAPILELCKENYAKETSQEGREHWHRMANEIRRLSGQQLE</sequence>
<accession>A0ABT4Q4H0</accession>
<protein>
    <submittedName>
        <fullName evidence="3">GDSL-type esterase/lipase family protein</fullName>
    </submittedName>
</protein>
<feature type="signal peptide" evidence="1">
    <location>
        <begin position="1"/>
        <end position="27"/>
    </location>
</feature>
<dbReference type="Proteomes" id="UP001527882">
    <property type="component" value="Unassembled WGS sequence"/>
</dbReference>
<evidence type="ECO:0000313" key="4">
    <source>
        <dbReference type="Proteomes" id="UP001527882"/>
    </source>
</evidence>
<dbReference type="InterPro" id="IPR013830">
    <property type="entry name" value="SGNH_hydro"/>
</dbReference>
<proteinExistence type="predicted"/>
<dbReference type="SUPFAM" id="SSF52266">
    <property type="entry name" value="SGNH hydrolase"/>
    <property type="match status" value="1"/>
</dbReference>
<reference evidence="3 4" key="1">
    <citation type="submission" date="2022-12" db="EMBL/GenBank/DDBJ databases">
        <title>Draft genome sequence of Paenibacillus sp. dW9.</title>
        <authorList>
            <person name="Choi E.-W."/>
            <person name="Kim D.-U."/>
        </authorList>
    </citation>
    <scope>NUCLEOTIDE SEQUENCE [LARGE SCALE GENOMIC DNA]</scope>
    <source>
        <strain evidence="4">dW9</strain>
    </source>
</reference>
<comment type="caution">
    <text evidence="3">The sequence shown here is derived from an EMBL/GenBank/DDBJ whole genome shotgun (WGS) entry which is preliminary data.</text>
</comment>
<dbReference type="RefSeq" id="WP_269880185.1">
    <property type="nucleotide sequence ID" value="NZ_JAQAGZ010000003.1"/>
</dbReference>
<keyword evidence="4" id="KW-1185">Reference proteome</keyword>
<dbReference type="InterPro" id="IPR051532">
    <property type="entry name" value="Ester_Hydrolysis_Enzymes"/>
</dbReference>